<reference evidence="1 2" key="1">
    <citation type="submission" date="2020-08" db="EMBL/GenBank/DDBJ databases">
        <title>Draft genome sequencing of an Anaerocolumna strain isolated from anoxic soil subjected to BSD treatment.</title>
        <authorList>
            <person name="Uek A."/>
            <person name="Tonouchi A."/>
        </authorList>
    </citation>
    <scope>NUCLEOTIDE SEQUENCE [LARGE SCALE GENOMIC DNA]</scope>
    <source>
        <strain evidence="1 2">CTTW</strain>
    </source>
</reference>
<dbReference type="PANTHER" id="PTHR37816:SF2">
    <property type="entry name" value="DNA TOPOLOGY MODULATION PROTEIN FLAR-RELATED PROTEIN"/>
    <property type="match status" value="1"/>
</dbReference>
<keyword evidence="2" id="KW-1185">Reference proteome</keyword>
<organism evidence="1 2">
    <name type="scientific">Anaerocolumna chitinilytica</name>
    <dbReference type="NCBI Taxonomy" id="1727145"/>
    <lineage>
        <taxon>Bacteria</taxon>
        <taxon>Bacillati</taxon>
        <taxon>Bacillota</taxon>
        <taxon>Clostridia</taxon>
        <taxon>Lachnospirales</taxon>
        <taxon>Lachnospiraceae</taxon>
        <taxon>Anaerocolumna</taxon>
    </lineage>
</organism>
<dbReference type="EMBL" id="AP023368">
    <property type="protein sequence ID" value="BCJ99568.1"/>
    <property type="molecule type" value="Genomic_DNA"/>
</dbReference>
<dbReference type="InterPro" id="IPR052922">
    <property type="entry name" value="Cytidylate_Kinase-2"/>
</dbReference>
<dbReference type="InterPro" id="IPR027417">
    <property type="entry name" value="P-loop_NTPase"/>
</dbReference>
<dbReference type="PANTHER" id="PTHR37816">
    <property type="entry name" value="YALI0E33011P"/>
    <property type="match status" value="1"/>
</dbReference>
<sequence length="170" mass="20055">MKIYIVGAVSSGKTTLARKLSEKLNIRYQSLDEVVYIPDKSSPWGNRKRQPEERDNMFYSIIQQSMWIIEDTGRPCFVEGLKVADKIVLLEVPTRIRNHRIIKRWIKQQLGVEKCIYIPNINMLKCMLHWSKDYDLGIDKLKERISPYQGKVIVIKNDREINNFIRKCTI</sequence>
<dbReference type="AlphaFoldDB" id="A0A7I8DMC8"/>
<evidence type="ECO:0000313" key="2">
    <source>
        <dbReference type="Proteomes" id="UP000515703"/>
    </source>
</evidence>
<gene>
    <name evidence="1" type="primary">yabF</name>
    <name evidence="1" type="ORF">bsdcttw_26090</name>
</gene>
<dbReference type="KEGG" id="acht:bsdcttw_26090"/>
<name>A0A7I8DMC8_9FIRM</name>
<reference evidence="1 2" key="2">
    <citation type="submission" date="2020-08" db="EMBL/GenBank/DDBJ databases">
        <authorList>
            <person name="Ueki A."/>
            <person name="Tonouchi A."/>
        </authorList>
    </citation>
    <scope>NUCLEOTIDE SEQUENCE [LARGE SCALE GENOMIC DNA]</scope>
    <source>
        <strain evidence="1 2">CTTW</strain>
    </source>
</reference>
<evidence type="ECO:0008006" key="3">
    <source>
        <dbReference type="Google" id="ProtNLM"/>
    </source>
</evidence>
<dbReference type="RefSeq" id="WP_185255326.1">
    <property type="nucleotide sequence ID" value="NZ_AP023368.1"/>
</dbReference>
<evidence type="ECO:0000313" key="1">
    <source>
        <dbReference type="EMBL" id="BCJ99568.1"/>
    </source>
</evidence>
<protein>
    <recommendedName>
        <fullName evidence="3">DNA topology modulation protein FlaR</fullName>
    </recommendedName>
</protein>
<dbReference type="SUPFAM" id="SSF52540">
    <property type="entry name" value="P-loop containing nucleoside triphosphate hydrolases"/>
    <property type="match status" value="1"/>
</dbReference>
<dbReference type="Gene3D" id="3.40.50.300">
    <property type="entry name" value="P-loop containing nucleotide triphosphate hydrolases"/>
    <property type="match status" value="1"/>
</dbReference>
<dbReference type="Proteomes" id="UP000515703">
    <property type="component" value="Chromosome"/>
</dbReference>
<accession>A0A7I8DMC8</accession>
<proteinExistence type="predicted"/>